<evidence type="ECO:0000313" key="2">
    <source>
        <dbReference type="Proteomes" id="UP001501433"/>
    </source>
</evidence>
<comment type="caution">
    <text evidence="1">The sequence shown here is derived from an EMBL/GenBank/DDBJ whole genome shotgun (WGS) entry which is preliminary data.</text>
</comment>
<gene>
    <name evidence="1" type="ORF">GCM10023330_19850</name>
</gene>
<sequence length="221" mass="25782">MKKLIYITLFLFVFVGCKQKTETKATEPEIVENQISISQKIAHAHGFENWKNVSEVAFTFNEKRRWVWKTKTNEVSLLRETDTILYNRKQVDSLFAKTDSAFVNDKFWLLIPFQLVWDTGASISEPAKEAAPISKSVLNKITLTYSNNCGGYTPGDAYDIYYNDDFMIKEWRFRRNNQQEPSLTNTFENYQDFNGIKIAMEHKNAKGDWNLKFTDVKVTLD</sequence>
<reference evidence="2" key="1">
    <citation type="journal article" date="2019" name="Int. J. Syst. Evol. Microbiol.">
        <title>The Global Catalogue of Microorganisms (GCM) 10K type strain sequencing project: providing services to taxonomists for standard genome sequencing and annotation.</title>
        <authorList>
            <consortium name="The Broad Institute Genomics Platform"/>
            <consortium name="The Broad Institute Genome Sequencing Center for Infectious Disease"/>
            <person name="Wu L."/>
            <person name="Ma J."/>
        </authorList>
    </citation>
    <scope>NUCLEOTIDE SEQUENCE [LARGE SCALE GENOMIC DNA]</scope>
    <source>
        <strain evidence="2">JCM 18325</strain>
    </source>
</reference>
<organism evidence="1 2">
    <name type="scientific">Litoribaculum gwangyangense</name>
    <dbReference type="NCBI Taxonomy" id="1130722"/>
    <lineage>
        <taxon>Bacteria</taxon>
        <taxon>Pseudomonadati</taxon>
        <taxon>Bacteroidota</taxon>
        <taxon>Flavobacteriia</taxon>
        <taxon>Flavobacteriales</taxon>
        <taxon>Flavobacteriaceae</taxon>
        <taxon>Litoribaculum</taxon>
    </lineage>
</organism>
<keyword evidence="2" id="KW-1185">Reference proteome</keyword>
<dbReference type="EMBL" id="BAABJW010000003">
    <property type="protein sequence ID" value="GAA4812494.1"/>
    <property type="molecule type" value="Genomic_DNA"/>
</dbReference>
<protein>
    <recommendedName>
        <fullName evidence="3">Selenophosphate synthetase</fullName>
    </recommendedName>
</protein>
<dbReference type="RefSeq" id="WP_345276819.1">
    <property type="nucleotide sequence ID" value="NZ_BAABJW010000003.1"/>
</dbReference>
<proteinExistence type="predicted"/>
<name>A0ABP9CKP7_9FLAO</name>
<dbReference type="Proteomes" id="UP001501433">
    <property type="component" value="Unassembled WGS sequence"/>
</dbReference>
<evidence type="ECO:0000313" key="1">
    <source>
        <dbReference type="EMBL" id="GAA4812494.1"/>
    </source>
</evidence>
<evidence type="ECO:0008006" key="3">
    <source>
        <dbReference type="Google" id="ProtNLM"/>
    </source>
</evidence>
<accession>A0ABP9CKP7</accession>
<dbReference type="PROSITE" id="PS51257">
    <property type="entry name" value="PROKAR_LIPOPROTEIN"/>
    <property type="match status" value="1"/>
</dbReference>